<feature type="transmembrane region" description="Helical" evidence="9">
    <location>
        <begin position="286"/>
        <end position="307"/>
    </location>
</feature>
<feature type="transmembrane region" description="Helical" evidence="9">
    <location>
        <begin position="62"/>
        <end position="80"/>
    </location>
</feature>
<comment type="subcellular location">
    <subcellularLocation>
        <location evidence="1">Cell membrane</location>
        <topology evidence="1">Multi-pass membrane protein</topology>
    </subcellularLocation>
</comment>
<dbReference type="PANTHER" id="PTHR32196">
    <property type="entry name" value="ABC TRANSPORTER PERMEASE PROTEIN YPHD-RELATED-RELATED"/>
    <property type="match status" value="1"/>
</dbReference>
<accession>A0A1N6HEJ5</accession>
<evidence type="ECO:0000313" key="10">
    <source>
        <dbReference type="EMBL" id="SIO18163.1"/>
    </source>
</evidence>
<keyword evidence="4" id="KW-0997">Cell inner membrane</keyword>
<dbReference type="AlphaFoldDB" id="A0A1N6HEJ5"/>
<evidence type="ECO:0000256" key="6">
    <source>
        <dbReference type="ARBA" id="ARBA00022989"/>
    </source>
</evidence>
<feature type="transmembrane region" description="Helical" evidence="9">
    <location>
        <begin position="260"/>
        <end position="279"/>
    </location>
</feature>
<feature type="compositionally biased region" description="Basic and acidic residues" evidence="8">
    <location>
        <begin position="1"/>
        <end position="17"/>
    </location>
</feature>
<name>A0A1N6HEJ5_9BURK</name>
<dbReference type="Proteomes" id="UP000184693">
    <property type="component" value="Unassembled WGS sequence"/>
</dbReference>
<evidence type="ECO:0000256" key="3">
    <source>
        <dbReference type="ARBA" id="ARBA00022475"/>
    </source>
</evidence>
<feature type="transmembrane region" description="Helical" evidence="9">
    <location>
        <begin position="229"/>
        <end position="248"/>
    </location>
</feature>
<evidence type="ECO:0000256" key="1">
    <source>
        <dbReference type="ARBA" id="ARBA00004651"/>
    </source>
</evidence>
<protein>
    <submittedName>
        <fullName evidence="10">Monosaccharide ABC transporter membrane protein, CUT2 family</fullName>
    </submittedName>
</protein>
<feature type="transmembrane region" description="Helical" evidence="9">
    <location>
        <begin position="178"/>
        <end position="200"/>
    </location>
</feature>
<evidence type="ECO:0000256" key="2">
    <source>
        <dbReference type="ARBA" id="ARBA00022448"/>
    </source>
</evidence>
<evidence type="ECO:0000256" key="4">
    <source>
        <dbReference type="ARBA" id="ARBA00022519"/>
    </source>
</evidence>
<evidence type="ECO:0000313" key="11">
    <source>
        <dbReference type="Proteomes" id="UP000184693"/>
    </source>
</evidence>
<keyword evidence="7 9" id="KW-0472">Membrane</keyword>
<sequence length="339" mass="35192">MMEIAMHKEKDQQEQKASRRSFRNRLGGNAGVASIAVFFLCCAVAFSFATDTFLTTGNLLNVLRQSAPLLIVATAMTLVITTGGIDLSIGSTLALVGALAAIALHAGAPDSVVLIGGILLGALIGAINGYFIAWAGMPAFIVTLGTLSVVRGLALLITQGYSVPIENDGWFVQLGRGHLLGVPMPAAISIVILLAGWFALRHMRFGRYVVGIGTNAEGVRRAGVNVRVVTLKVYILSGAAAGLAGLITTARLGSGSSNQGVGFELAVIAAVVLGSTNLFGGRGTILGTLLGALTIAVLGNGLILIHVSPFYTQIIQGAIMLLAIWMNTRIFTPQRGRKG</sequence>
<keyword evidence="5 9" id="KW-0812">Transmembrane</keyword>
<dbReference type="RefSeq" id="WP_254368852.1">
    <property type="nucleotide sequence ID" value="NZ_FSRM01000001.1"/>
</dbReference>
<evidence type="ECO:0000256" key="7">
    <source>
        <dbReference type="ARBA" id="ARBA00023136"/>
    </source>
</evidence>
<feature type="transmembrane region" description="Helical" evidence="9">
    <location>
        <begin position="87"/>
        <end position="106"/>
    </location>
</feature>
<proteinExistence type="predicted"/>
<organism evidence="10 11">
    <name type="scientific">Paraburkholderia phenazinium</name>
    <dbReference type="NCBI Taxonomy" id="60549"/>
    <lineage>
        <taxon>Bacteria</taxon>
        <taxon>Pseudomonadati</taxon>
        <taxon>Pseudomonadota</taxon>
        <taxon>Betaproteobacteria</taxon>
        <taxon>Burkholderiales</taxon>
        <taxon>Burkholderiaceae</taxon>
        <taxon>Paraburkholderia</taxon>
    </lineage>
</organism>
<dbReference type="InterPro" id="IPR001851">
    <property type="entry name" value="ABC_transp_permease"/>
</dbReference>
<evidence type="ECO:0000256" key="5">
    <source>
        <dbReference type="ARBA" id="ARBA00022692"/>
    </source>
</evidence>
<keyword evidence="3" id="KW-1003">Cell membrane</keyword>
<reference evidence="10 11" key="1">
    <citation type="submission" date="2016-11" db="EMBL/GenBank/DDBJ databases">
        <authorList>
            <person name="Jaros S."/>
            <person name="Januszkiewicz K."/>
            <person name="Wedrychowicz H."/>
        </authorList>
    </citation>
    <scope>NUCLEOTIDE SEQUENCE [LARGE SCALE GENOMIC DNA]</scope>
    <source>
        <strain evidence="10 11">GAS86</strain>
    </source>
</reference>
<dbReference type="EMBL" id="FSRM01000001">
    <property type="protein sequence ID" value="SIO18163.1"/>
    <property type="molecule type" value="Genomic_DNA"/>
</dbReference>
<dbReference type="Pfam" id="PF02653">
    <property type="entry name" value="BPD_transp_2"/>
    <property type="match status" value="1"/>
</dbReference>
<keyword evidence="2" id="KW-0813">Transport</keyword>
<evidence type="ECO:0000256" key="9">
    <source>
        <dbReference type="SAM" id="Phobius"/>
    </source>
</evidence>
<dbReference type="CDD" id="cd06579">
    <property type="entry name" value="TM_PBP1_transp_AraH_like"/>
    <property type="match status" value="1"/>
</dbReference>
<feature type="region of interest" description="Disordered" evidence="8">
    <location>
        <begin position="1"/>
        <end position="20"/>
    </location>
</feature>
<feature type="transmembrane region" description="Helical" evidence="9">
    <location>
        <begin position="26"/>
        <end position="50"/>
    </location>
</feature>
<feature type="transmembrane region" description="Helical" evidence="9">
    <location>
        <begin position="139"/>
        <end position="158"/>
    </location>
</feature>
<dbReference type="GO" id="GO:0022857">
    <property type="term" value="F:transmembrane transporter activity"/>
    <property type="evidence" value="ECO:0007669"/>
    <property type="project" value="InterPro"/>
</dbReference>
<gene>
    <name evidence="10" type="ORF">SAMN05444168_3215</name>
</gene>
<dbReference type="PANTHER" id="PTHR32196:SF21">
    <property type="entry name" value="ABC TRANSPORTER PERMEASE PROTEIN YPHD-RELATED"/>
    <property type="match status" value="1"/>
</dbReference>
<evidence type="ECO:0000256" key="8">
    <source>
        <dbReference type="SAM" id="MobiDB-lite"/>
    </source>
</evidence>
<keyword evidence="6 9" id="KW-1133">Transmembrane helix</keyword>
<dbReference type="GO" id="GO:0005886">
    <property type="term" value="C:plasma membrane"/>
    <property type="evidence" value="ECO:0007669"/>
    <property type="project" value="UniProtKB-SubCell"/>
</dbReference>
<feature type="transmembrane region" description="Helical" evidence="9">
    <location>
        <begin position="112"/>
        <end position="132"/>
    </location>
</feature>
<feature type="transmembrane region" description="Helical" evidence="9">
    <location>
        <begin position="313"/>
        <end position="332"/>
    </location>
</feature>